<name>A0AAV2QVB5_MEGNR</name>
<organism evidence="1 2">
    <name type="scientific">Meganyctiphanes norvegica</name>
    <name type="common">Northern krill</name>
    <name type="synonym">Thysanopoda norvegica</name>
    <dbReference type="NCBI Taxonomy" id="48144"/>
    <lineage>
        <taxon>Eukaryota</taxon>
        <taxon>Metazoa</taxon>
        <taxon>Ecdysozoa</taxon>
        <taxon>Arthropoda</taxon>
        <taxon>Crustacea</taxon>
        <taxon>Multicrustacea</taxon>
        <taxon>Malacostraca</taxon>
        <taxon>Eumalacostraca</taxon>
        <taxon>Eucarida</taxon>
        <taxon>Euphausiacea</taxon>
        <taxon>Euphausiidae</taxon>
        <taxon>Meganyctiphanes</taxon>
    </lineage>
</organism>
<evidence type="ECO:0000313" key="2">
    <source>
        <dbReference type="Proteomes" id="UP001497623"/>
    </source>
</evidence>
<protein>
    <submittedName>
        <fullName evidence="1">Uncharacterized protein</fullName>
    </submittedName>
</protein>
<sequence length="476" mass="54896">FVVVHKEFCLSLGRMLESLAPFALEEVNTFGLEFKHPYPLITIIKKSPMLRIIRLENNATDYVLEHIGRYSNCTKLEELTSHSSFSEKCLFRSFFCGMNKNAVLENVGNKENVKLSFPNLRSIHGVWHDGSPKLFPILLLHYYTQIHTLTDLFHDSINLHLLLPDFFKHIFRKYPRSPSCVRGVATNDYCMEPKLIQAAAQTFTQIEHFRLCDWVQPDPNILDPNWPSPFAENLVADLQRIKANPTGLVLSHCIHAVGGWTPFKLDHYIPYFSTMGATLNSLTVRFNTVDASDLCELINECPNLETLRIVVVHDIFGYDDRTLELATLSRLKTLAVWSHKDNDSVDPTFLQSLVSAAPNITSFEMNTRELDVCISLVYCGKLEKVETLCLIGDVYCTQYRYLDRHDPPTDFKDSFVEFVEALPSVKTLMLYMVQDDINIFRKLYKNTALEIIDGRKLHHRETTQHFIWCEYQLDSM</sequence>
<gene>
    <name evidence="1" type="ORF">MNOR_LOCUS16544</name>
</gene>
<dbReference type="EMBL" id="CAXKWB010010929">
    <property type="protein sequence ID" value="CAL4099625.1"/>
    <property type="molecule type" value="Genomic_DNA"/>
</dbReference>
<comment type="caution">
    <text evidence="1">The sequence shown here is derived from an EMBL/GenBank/DDBJ whole genome shotgun (WGS) entry which is preliminary data.</text>
</comment>
<proteinExistence type="predicted"/>
<dbReference type="SUPFAM" id="SSF52047">
    <property type="entry name" value="RNI-like"/>
    <property type="match status" value="1"/>
</dbReference>
<dbReference type="Gene3D" id="3.80.10.10">
    <property type="entry name" value="Ribonuclease Inhibitor"/>
    <property type="match status" value="1"/>
</dbReference>
<dbReference type="AlphaFoldDB" id="A0AAV2QVB5"/>
<keyword evidence="2" id="KW-1185">Reference proteome</keyword>
<dbReference type="Proteomes" id="UP001497623">
    <property type="component" value="Unassembled WGS sequence"/>
</dbReference>
<reference evidence="1 2" key="1">
    <citation type="submission" date="2024-05" db="EMBL/GenBank/DDBJ databases">
        <authorList>
            <person name="Wallberg A."/>
        </authorList>
    </citation>
    <scope>NUCLEOTIDE SEQUENCE [LARGE SCALE GENOMIC DNA]</scope>
</reference>
<evidence type="ECO:0000313" key="1">
    <source>
        <dbReference type="EMBL" id="CAL4099625.1"/>
    </source>
</evidence>
<accession>A0AAV2QVB5</accession>
<dbReference type="InterPro" id="IPR032675">
    <property type="entry name" value="LRR_dom_sf"/>
</dbReference>
<feature type="non-terminal residue" evidence="1">
    <location>
        <position position="1"/>
    </location>
</feature>